<organism evidence="1 2">
    <name type="scientific">Phytophthora nicotianae P1569</name>
    <dbReference type="NCBI Taxonomy" id="1317065"/>
    <lineage>
        <taxon>Eukaryota</taxon>
        <taxon>Sar</taxon>
        <taxon>Stramenopiles</taxon>
        <taxon>Oomycota</taxon>
        <taxon>Peronosporomycetes</taxon>
        <taxon>Peronosporales</taxon>
        <taxon>Peronosporaceae</taxon>
        <taxon>Phytophthora</taxon>
    </lineage>
</organism>
<dbReference type="AlphaFoldDB" id="V9E1X0"/>
<dbReference type="EMBL" id="ANIZ01003516">
    <property type="protein sequence ID" value="ETI33110.1"/>
    <property type="molecule type" value="Genomic_DNA"/>
</dbReference>
<reference evidence="1 2" key="1">
    <citation type="submission" date="2013-11" db="EMBL/GenBank/DDBJ databases">
        <title>The Genome Sequence of Phytophthora parasitica P1569.</title>
        <authorList>
            <consortium name="The Broad Institute Genomics Platform"/>
            <person name="Russ C."/>
            <person name="Tyler B."/>
            <person name="Panabieres F."/>
            <person name="Shan W."/>
            <person name="Tripathy S."/>
            <person name="Grunwald N."/>
            <person name="Machado M."/>
            <person name="Johnson C.S."/>
            <person name="Arredondo F."/>
            <person name="Hong C."/>
            <person name="Coffey M."/>
            <person name="Young S.K."/>
            <person name="Zeng Q."/>
            <person name="Gargeya S."/>
            <person name="Fitzgerald M."/>
            <person name="Abouelleil A."/>
            <person name="Alvarado L."/>
            <person name="Chapman S.B."/>
            <person name="Gainer-Dewar J."/>
            <person name="Goldberg J."/>
            <person name="Griggs A."/>
            <person name="Gujja S."/>
            <person name="Hansen M."/>
            <person name="Howarth C."/>
            <person name="Imamovic A."/>
            <person name="Ireland A."/>
            <person name="Larimer J."/>
            <person name="McCowan C."/>
            <person name="Murphy C."/>
            <person name="Pearson M."/>
            <person name="Poon T.W."/>
            <person name="Priest M."/>
            <person name="Roberts A."/>
            <person name="Saif S."/>
            <person name="Shea T."/>
            <person name="Sykes S."/>
            <person name="Wortman J."/>
            <person name="Nusbaum C."/>
            <person name="Birren B."/>
        </authorList>
    </citation>
    <scope>NUCLEOTIDE SEQUENCE [LARGE SCALE GENOMIC DNA]</scope>
    <source>
        <strain evidence="1 2">P1569</strain>
    </source>
</reference>
<proteinExistence type="predicted"/>
<keyword evidence="2" id="KW-1185">Reference proteome</keyword>
<comment type="caution">
    <text evidence="1">The sequence shown here is derived from an EMBL/GenBank/DDBJ whole genome shotgun (WGS) entry which is preliminary data.</text>
</comment>
<protein>
    <submittedName>
        <fullName evidence="1">Uncharacterized protein</fullName>
    </submittedName>
</protein>
<sequence>MTEARMVLLEDAANASIDCMHCHFVISMALHCQRAVADAPKMEDEQFGT</sequence>
<dbReference type="OrthoDB" id="93749at2759"/>
<name>V9E1X0_PHYNI</name>
<dbReference type="HOGENOM" id="CLU_3145802_0_0_1"/>
<dbReference type="Proteomes" id="UP000018721">
    <property type="component" value="Unassembled WGS sequence"/>
</dbReference>
<evidence type="ECO:0000313" key="1">
    <source>
        <dbReference type="EMBL" id="ETI33110.1"/>
    </source>
</evidence>
<evidence type="ECO:0000313" key="2">
    <source>
        <dbReference type="Proteomes" id="UP000018721"/>
    </source>
</evidence>
<gene>
    <name evidence="1" type="ORF">F443_20178</name>
</gene>
<accession>V9E1X0</accession>